<dbReference type="AlphaFoldDB" id="A0A284S950"/>
<accession>A0A284S950</accession>
<feature type="transmembrane region" description="Helical" evidence="1">
    <location>
        <begin position="190"/>
        <end position="215"/>
    </location>
</feature>
<dbReference type="Proteomes" id="UP000219338">
    <property type="component" value="Unassembled WGS sequence"/>
</dbReference>
<feature type="transmembrane region" description="Helical" evidence="1">
    <location>
        <begin position="269"/>
        <end position="287"/>
    </location>
</feature>
<proteinExistence type="predicted"/>
<dbReference type="EMBL" id="FUEG01000045">
    <property type="protein sequence ID" value="SJL17531.1"/>
    <property type="molecule type" value="Genomic_DNA"/>
</dbReference>
<sequence>MFSSDTEPSLFYVVRFRCMSSSPNKVLPEMGLQAWLDDWLNSYILSCFAHGVYTGIFGISMWILLAAKRISKARIYMTCIITTLYILSTISAIAWWIELSEAYVFGTSFQARYNSVGLRDSTVLLETIRGAATALNLIIADCTILWRCWVVWAHDWKAVTVPILFVIAEIVCGCILVVRQLKDYESETDWALATMAMTLGTNVLCTGLIIARIIHVARGHRGAMDAIRTYRGILETLMESAALYSIIYVVLMILYPLSDSNGFMYAQDLVYPITGIVPTLIVARVASGQTRPEEESSNGVSSSLHFQSLAGSTIETTTDEMEEDMIVCQGKPERNALITEPSGAELV</sequence>
<evidence type="ECO:0000313" key="3">
    <source>
        <dbReference type="Proteomes" id="UP000219338"/>
    </source>
</evidence>
<keyword evidence="1" id="KW-0472">Membrane</keyword>
<gene>
    <name evidence="2" type="ORF">ARMOST_21083</name>
</gene>
<feature type="transmembrane region" description="Helical" evidence="1">
    <location>
        <begin position="158"/>
        <end position="178"/>
    </location>
</feature>
<dbReference type="OrthoDB" id="2945448at2759"/>
<protein>
    <submittedName>
        <fullName evidence="2">Uncharacterized protein</fullName>
    </submittedName>
</protein>
<name>A0A284S950_ARMOS</name>
<reference evidence="3" key="1">
    <citation type="journal article" date="2017" name="Nat. Ecol. Evol.">
        <title>Genome expansion and lineage-specific genetic innovations in the forest pathogenic fungi Armillaria.</title>
        <authorList>
            <person name="Sipos G."/>
            <person name="Prasanna A.N."/>
            <person name="Walter M.C."/>
            <person name="O'Connor E."/>
            <person name="Balint B."/>
            <person name="Krizsan K."/>
            <person name="Kiss B."/>
            <person name="Hess J."/>
            <person name="Varga T."/>
            <person name="Slot J."/>
            <person name="Riley R."/>
            <person name="Boka B."/>
            <person name="Rigling D."/>
            <person name="Barry K."/>
            <person name="Lee J."/>
            <person name="Mihaltcheva S."/>
            <person name="LaButti K."/>
            <person name="Lipzen A."/>
            <person name="Waldron R."/>
            <person name="Moloney N.M."/>
            <person name="Sperisen C."/>
            <person name="Kredics L."/>
            <person name="Vagvoelgyi C."/>
            <person name="Patrignani A."/>
            <person name="Fitzpatrick D."/>
            <person name="Nagy I."/>
            <person name="Doyle S."/>
            <person name="Anderson J.B."/>
            <person name="Grigoriev I.V."/>
            <person name="Gueldener U."/>
            <person name="Muensterkoetter M."/>
            <person name="Nagy L.G."/>
        </authorList>
    </citation>
    <scope>NUCLEOTIDE SEQUENCE [LARGE SCALE GENOMIC DNA]</scope>
    <source>
        <strain evidence="3">C18/9</strain>
    </source>
</reference>
<feature type="transmembrane region" description="Helical" evidence="1">
    <location>
        <begin position="128"/>
        <end position="146"/>
    </location>
</feature>
<keyword evidence="1" id="KW-1133">Transmembrane helix</keyword>
<feature type="transmembrane region" description="Helical" evidence="1">
    <location>
        <begin position="43"/>
        <end position="63"/>
    </location>
</feature>
<evidence type="ECO:0000256" key="1">
    <source>
        <dbReference type="SAM" id="Phobius"/>
    </source>
</evidence>
<keyword evidence="1" id="KW-0812">Transmembrane</keyword>
<feature type="transmembrane region" description="Helical" evidence="1">
    <location>
        <begin position="236"/>
        <end position="257"/>
    </location>
</feature>
<dbReference type="OMA" id="GISMWIL"/>
<evidence type="ECO:0000313" key="2">
    <source>
        <dbReference type="EMBL" id="SJL17531.1"/>
    </source>
</evidence>
<keyword evidence="3" id="KW-1185">Reference proteome</keyword>
<feature type="transmembrane region" description="Helical" evidence="1">
    <location>
        <begin position="75"/>
        <end position="97"/>
    </location>
</feature>
<organism evidence="2 3">
    <name type="scientific">Armillaria ostoyae</name>
    <name type="common">Armillaria root rot fungus</name>
    <dbReference type="NCBI Taxonomy" id="47428"/>
    <lineage>
        <taxon>Eukaryota</taxon>
        <taxon>Fungi</taxon>
        <taxon>Dikarya</taxon>
        <taxon>Basidiomycota</taxon>
        <taxon>Agaricomycotina</taxon>
        <taxon>Agaricomycetes</taxon>
        <taxon>Agaricomycetidae</taxon>
        <taxon>Agaricales</taxon>
        <taxon>Marasmiineae</taxon>
        <taxon>Physalacriaceae</taxon>
        <taxon>Armillaria</taxon>
    </lineage>
</organism>